<keyword evidence="2" id="KW-0732">Signal</keyword>
<accession>A0A117QKP8</accession>
<dbReference type="EMBL" id="LMWS01000045">
    <property type="protein sequence ID" value="KUN33716.1"/>
    <property type="molecule type" value="Genomic_DNA"/>
</dbReference>
<dbReference type="STRING" id="68231.AQJ30_32970"/>
<sequence>MGVTWARAGRARGARALAGAGLGALAVGAAVGCDPGGLNAASVAYTTDQAATRELQHRDVAVRWLTCTGGYDDGGAHGTVASVDCKGKTDDGRDITVDGEITRAVDGHCVRGDVTADLGDKQLFRVSGLGDCASATPSPVQRPRSGQPARPTATVTVTVWCPGDPQCPSRGK</sequence>
<evidence type="ECO:0000313" key="3">
    <source>
        <dbReference type="EMBL" id="KUN33716.1"/>
    </source>
</evidence>
<dbReference type="GeneID" id="91429396"/>
<feature type="signal peptide" evidence="2">
    <location>
        <begin position="1"/>
        <end position="29"/>
    </location>
</feature>
<evidence type="ECO:0008006" key="5">
    <source>
        <dbReference type="Google" id="ProtNLM"/>
    </source>
</evidence>
<dbReference type="PROSITE" id="PS51257">
    <property type="entry name" value="PROKAR_LIPOPROTEIN"/>
    <property type="match status" value="1"/>
</dbReference>
<dbReference type="RefSeq" id="WP_067241221.1">
    <property type="nucleotide sequence ID" value="NZ_KQ948564.1"/>
</dbReference>
<name>A0A117QKP8_9ACTN</name>
<feature type="chain" id="PRO_5038981085" description="Lipoprotein" evidence="2">
    <location>
        <begin position="30"/>
        <end position="172"/>
    </location>
</feature>
<dbReference type="Proteomes" id="UP000053271">
    <property type="component" value="Unassembled WGS sequence"/>
</dbReference>
<gene>
    <name evidence="3" type="ORF">AQJ30_32970</name>
</gene>
<proteinExistence type="predicted"/>
<comment type="caution">
    <text evidence="3">The sequence shown here is derived from an EMBL/GenBank/DDBJ whole genome shotgun (WGS) entry which is preliminary data.</text>
</comment>
<reference evidence="3 4" key="1">
    <citation type="submission" date="2015-10" db="EMBL/GenBank/DDBJ databases">
        <title>Draft genome sequence of Streptomyces longwoodensis DSM 41677, type strain for the species Streptomyces longwoodensis.</title>
        <authorList>
            <person name="Ruckert C."/>
            <person name="Winkler A."/>
            <person name="Kalinowski J."/>
            <person name="Kampfer P."/>
            <person name="Glaeser S."/>
        </authorList>
    </citation>
    <scope>NUCLEOTIDE SEQUENCE [LARGE SCALE GENOMIC DNA]</scope>
    <source>
        <strain evidence="3 4">DSM 41677</strain>
    </source>
</reference>
<feature type="region of interest" description="Disordered" evidence="1">
    <location>
        <begin position="134"/>
        <end position="153"/>
    </location>
</feature>
<evidence type="ECO:0000256" key="1">
    <source>
        <dbReference type="SAM" id="MobiDB-lite"/>
    </source>
</evidence>
<protein>
    <recommendedName>
        <fullName evidence="5">Lipoprotein</fullName>
    </recommendedName>
</protein>
<keyword evidence="4" id="KW-1185">Reference proteome</keyword>
<evidence type="ECO:0000313" key="4">
    <source>
        <dbReference type="Proteomes" id="UP000053271"/>
    </source>
</evidence>
<organism evidence="3 4">
    <name type="scientific">Streptomyces longwoodensis</name>
    <dbReference type="NCBI Taxonomy" id="68231"/>
    <lineage>
        <taxon>Bacteria</taxon>
        <taxon>Bacillati</taxon>
        <taxon>Actinomycetota</taxon>
        <taxon>Actinomycetes</taxon>
        <taxon>Kitasatosporales</taxon>
        <taxon>Streptomycetaceae</taxon>
        <taxon>Streptomyces</taxon>
    </lineage>
</organism>
<evidence type="ECO:0000256" key="2">
    <source>
        <dbReference type="SAM" id="SignalP"/>
    </source>
</evidence>
<dbReference type="AlphaFoldDB" id="A0A117QKP8"/>